<evidence type="ECO:0000259" key="2">
    <source>
        <dbReference type="Pfam" id="PF13966"/>
    </source>
</evidence>
<dbReference type="OMA" id="EWFHRND"/>
<reference evidence="3" key="2">
    <citation type="submission" date="2021-03" db="UniProtKB">
        <authorList>
            <consortium name="EnsemblPlants"/>
        </authorList>
    </citation>
    <scope>IDENTIFICATION</scope>
</reference>
<evidence type="ECO:0008006" key="5">
    <source>
        <dbReference type="Google" id="ProtNLM"/>
    </source>
</evidence>
<dbReference type="Gramene" id="evm.model.08.1369">
    <property type="protein sequence ID" value="cds.evm.model.08.1369"/>
    <property type="gene ID" value="evm.TU.08.1369"/>
</dbReference>
<protein>
    <recommendedName>
        <fullName evidence="5">Reverse transcriptase zinc-binding domain-containing protein</fullName>
    </recommendedName>
</protein>
<dbReference type="InterPro" id="IPR052929">
    <property type="entry name" value="RNase_H-like_EbsB-rel"/>
</dbReference>
<sequence>MHTIAWNSLCQSKLRGGLGFRCVETVNKAFILKWAWKALTDDSSMWSQVIKAKYLKDRNFLDVEQNCGDSGMWKAILKSRTLLNNSICRKIRNGADTSLWFDPWVPSSNSRPTPLKDATLGVAWVKQFINENNQWNVHMLREWFHRNDVKAILNIDLPQGDARDSWLWMGEPNGNFSIKSACRLVKGHTETTTSSPTWKTIWNSKVHHRLKFLWWQLVRDSFPTRGKLSTFMDLPSNLCPLCDQQIETTMHLFWKCNLAKAIWFNTRWGIQTECVMVDNWNDWELWFLMDGNRPQGVSFDEFMTTTLCILETIWKERNKKIHGTAATPLTQLNEQIRRKVVDHEMVTTNGLRELTAWKPPPVGWVCSNSDVAISQDSSFLAAVIRNDKGEVCAIKTGKSVVTDPEIGEALALCMAAELVNSLGYDQLCFQCDNLTVTNVMQPRAAAASHFKLETAKDRFTNYCSKFRSWDLIHTPRACNFIAHNVAKWARLTNTVGSINPVTLETNILDDYVEWSHDNG</sequence>
<feature type="domain" description="Reverse transcriptase zinc-binding" evidence="2">
    <location>
        <begin position="176"/>
        <end position="263"/>
    </location>
</feature>
<dbReference type="InterPro" id="IPR026960">
    <property type="entry name" value="RVT-Znf"/>
</dbReference>
<feature type="domain" description="RNase H type-1" evidence="1">
    <location>
        <begin position="368"/>
        <end position="489"/>
    </location>
</feature>
<dbReference type="InterPro" id="IPR044730">
    <property type="entry name" value="RNase_H-like_dom_plant"/>
</dbReference>
<dbReference type="AlphaFoldDB" id="A0A803Q8G5"/>
<dbReference type="PANTHER" id="PTHR47074:SF48">
    <property type="entry name" value="POLYNUCLEOTIDYL TRANSFERASE, RIBONUCLEASE H-LIKE SUPERFAMILY PROTEIN"/>
    <property type="match status" value="1"/>
</dbReference>
<keyword evidence="4" id="KW-1185">Reference proteome</keyword>
<evidence type="ECO:0000259" key="1">
    <source>
        <dbReference type="Pfam" id="PF13456"/>
    </source>
</evidence>
<dbReference type="EnsemblPlants" id="evm.model.08.1369">
    <property type="protein sequence ID" value="cds.evm.model.08.1369"/>
    <property type="gene ID" value="evm.TU.08.1369"/>
</dbReference>
<dbReference type="PANTHER" id="PTHR47074">
    <property type="entry name" value="BNAC02G40300D PROTEIN"/>
    <property type="match status" value="1"/>
</dbReference>
<dbReference type="Gene3D" id="3.30.420.10">
    <property type="entry name" value="Ribonuclease H-like superfamily/Ribonuclease H"/>
    <property type="match status" value="1"/>
</dbReference>
<reference evidence="3" key="1">
    <citation type="submission" date="2018-11" db="EMBL/GenBank/DDBJ databases">
        <authorList>
            <person name="Grassa J C."/>
        </authorList>
    </citation>
    <scope>NUCLEOTIDE SEQUENCE [LARGE SCALE GENOMIC DNA]</scope>
</reference>
<evidence type="ECO:0000313" key="3">
    <source>
        <dbReference type="EnsemblPlants" id="cds.evm.model.08.1369"/>
    </source>
</evidence>
<dbReference type="Proteomes" id="UP000596661">
    <property type="component" value="Chromosome 8"/>
</dbReference>
<dbReference type="GO" id="GO:0004523">
    <property type="term" value="F:RNA-DNA hybrid ribonuclease activity"/>
    <property type="evidence" value="ECO:0007669"/>
    <property type="project" value="InterPro"/>
</dbReference>
<dbReference type="GO" id="GO:0003676">
    <property type="term" value="F:nucleic acid binding"/>
    <property type="evidence" value="ECO:0007669"/>
    <property type="project" value="InterPro"/>
</dbReference>
<dbReference type="Pfam" id="PF13966">
    <property type="entry name" value="zf-RVT"/>
    <property type="match status" value="1"/>
</dbReference>
<evidence type="ECO:0000313" key="4">
    <source>
        <dbReference type="Proteomes" id="UP000596661"/>
    </source>
</evidence>
<dbReference type="InterPro" id="IPR002156">
    <property type="entry name" value="RNaseH_domain"/>
</dbReference>
<name>A0A803Q8G5_CANSA</name>
<dbReference type="Pfam" id="PF13456">
    <property type="entry name" value="RVT_3"/>
    <property type="match status" value="1"/>
</dbReference>
<proteinExistence type="predicted"/>
<dbReference type="EMBL" id="UZAU01000709">
    <property type="status" value="NOT_ANNOTATED_CDS"/>
    <property type="molecule type" value="Genomic_DNA"/>
</dbReference>
<dbReference type="CDD" id="cd06222">
    <property type="entry name" value="RNase_H_like"/>
    <property type="match status" value="1"/>
</dbReference>
<accession>A0A803Q8G5</accession>
<dbReference type="InterPro" id="IPR036397">
    <property type="entry name" value="RNaseH_sf"/>
</dbReference>
<organism evidence="3 4">
    <name type="scientific">Cannabis sativa</name>
    <name type="common">Hemp</name>
    <name type="synonym">Marijuana</name>
    <dbReference type="NCBI Taxonomy" id="3483"/>
    <lineage>
        <taxon>Eukaryota</taxon>
        <taxon>Viridiplantae</taxon>
        <taxon>Streptophyta</taxon>
        <taxon>Embryophyta</taxon>
        <taxon>Tracheophyta</taxon>
        <taxon>Spermatophyta</taxon>
        <taxon>Magnoliopsida</taxon>
        <taxon>eudicotyledons</taxon>
        <taxon>Gunneridae</taxon>
        <taxon>Pentapetalae</taxon>
        <taxon>rosids</taxon>
        <taxon>fabids</taxon>
        <taxon>Rosales</taxon>
        <taxon>Cannabaceae</taxon>
        <taxon>Cannabis</taxon>
    </lineage>
</organism>